<dbReference type="SUPFAM" id="SSF51735">
    <property type="entry name" value="NAD(P)-binding Rossmann-fold domains"/>
    <property type="match status" value="1"/>
</dbReference>
<comment type="caution">
    <text evidence="3">The sequence shown here is derived from an EMBL/GenBank/DDBJ whole genome shotgun (WGS) entry which is preliminary data.</text>
</comment>
<dbReference type="STRING" id="2282107.A0A286UEG9"/>
<dbReference type="InterPro" id="IPR036291">
    <property type="entry name" value="NAD(P)-bd_dom_sf"/>
</dbReference>
<keyword evidence="2" id="KW-0560">Oxidoreductase</keyword>
<dbReference type="Pfam" id="PF13561">
    <property type="entry name" value="adh_short_C2"/>
    <property type="match status" value="1"/>
</dbReference>
<dbReference type="Gene3D" id="3.40.50.720">
    <property type="entry name" value="NAD(P)-binding Rossmann-like Domain"/>
    <property type="match status" value="1"/>
</dbReference>
<protein>
    <submittedName>
        <fullName evidence="3">NAD-binding protein</fullName>
    </submittedName>
</protein>
<organism evidence="3 4">
    <name type="scientific">Pyrrhoderma noxium</name>
    <dbReference type="NCBI Taxonomy" id="2282107"/>
    <lineage>
        <taxon>Eukaryota</taxon>
        <taxon>Fungi</taxon>
        <taxon>Dikarya</taxon>
        <taxon>Basidiomycota</taxon>
        <taxon>Agaricomycotina</taxon>
        <taxon>Agaricomycetes</taxon>
        <taxon>Hymenochaetales</taxon>
        <taxon>Hymenochaetaceae</taxon>
        <taxon>Pyrrhoderma</taxon>
    </lineage>
</organism>
<dbReference type="PRINTS" id="PR00080">
    <property type="entry name" value="SDRFAMILY"/>
</dbReference>
<dbReference type="GO" id="GO:0050664">
    <property type="term" value="F:oxidoreductase activity, acting on NAD(P)H, oxygen as acceptor"/>
    <property type="evidence" value="ECO:0007669"/>
    <property type="project" value="TreeGrafter"/>
</dbReference>
<name>A0A286UEG9_9AGAM</name>
<reference evidence="3 4" key="1">
    <citation type="journal article" date="2017" name="Mol. Ecol.">
        <title>Comparative and population genomic landscape of Phellinus noxius: A hypervariable fungus causing root rot in trees.</title>
        <authorList>
            <person name="Chung C.L."/>
            <person name="Lee T.J."/>
            <person name="Akiba M."/>
            <person name="Lee H.H."/>
            <person name="Kuo T.H."/>
            <person name="Liu D."/>
            <person name="Ke H.M."/>
            <person name="Yokoi T."/>
            <person name="Roa M.B."/>
            <person name="Lu M.J."/>
            <person name="Chang Y.Y."/>
            <person name="Ann P.J."/>
            <person name="Tsai J.N."/>
            <person name="Chen C.Y."/>
            <person name="Tzean S.S."/>
            <person name="Ota Y."/>
            <person name="Hattori T."/>
            <person name="Sahashi N."/>
            <person name="Liou R.F."/>
            <person name="Kikuchi T."/>
            <person name="Tsai I.J."/>
        </authorList>
    </citation>
    <scope>NUCLEOTIDE SEQUENCE [LARGE SCALE GENOMIC DNA]</scope>
    <source>
        <strain evidence="3 4">FFPRI411160</strain>
    </source>
</reference>
<dbReference type="Proteomes" id="UP000217199">
    <property type="component" value="Unassembled WGS sequence"/>
</dbReference>
<evidence type="ECO:0000256" key="1">
    <source>
        <dbReference type="ARBA" id="ARBA00006484"/>
    </source>
</evidence>
<evidence type="ECO:0000256" key="2">
    <source>
        <dbReference type="ARBA" id="ARBA00023002"/>
    </source>
</evidence>
<keyword evidence="4" id="KW-1185">Reference proteome</keyword>
<gene>
    <name evidence="3" type="ORF">PNOK_0648200</name>
</gene>
<dbReference type="GO" id="GO:0016616">
    <property type="term" value="F:oxidoreductase activity, acting on the CH-OH group of donors, NAD or NADP as acceptor"/>
    <property type="evidence" value="ECO:0007669"/>
    <property type="project" value="UniProtKB-ARBA"/>
</dbReference>
<evidence type="ECO:0000313" key="4">
    <source>
        <dbReference type="Proteomes" id="UP000217199"/>
    </source>
</evidence>
<accession>A0A286UEG9</accession>
<dbReference type="InParanoid" id="A0A286UEG9"/>
<dbReference type="PRINTS" id="PR00081">
    <property type="entry name" value="GDHRDH"/>
</dbReference>
<dbReference type="AlphaFoldDB" id="A0A286UEG9"/>
<dbReference type="InterPro" id="IPR002347">
    <property type="entry name" value="SDR_fam"/>
</dbReference>
<dbReference type="PANTHER" id="PTHR43008">
    <property type="entry name" value="BENZIL REDUCTASE"/>
    <property type="match status" value="1"/>
</dbReference>
<dbReference type="EMBL" id="NBII01000006">
    <property type="protein sequence ID" value="PAV17996.1"/>
    <property type="molecule type" value="Genomic_DNA"/>
</dbReference>
<proteinExistence type="inferred from homology"/>
<evidence type="ECO:0000313" key="3">
    <source>
        <dbReference type="EMBL" id="PAV17996.1"/>
    </source>
</evidence>
<dbReference type="OrthoDB" id="1669814at2759"/>
<sequence>MSLRRVSSTILSSRAAYLKQLRPANALYRNFSSSLIRQKELGYLVGTKAALQAANDPSFTPSPTLFEKEFSMKGRVVAVSGANRGLGLETALALAEAGATVHCFDLASTPSDIFSASSSYLKRLGPQVGRIEYSTLDVTNQDTVWSTVEKVAGGKLDACIAAAGIFNGEPILEYKAEDLKKIVDVNLNGVLFFAQACGRVMDKAGNGGSIILLASAGGTNAIRGMPGTAYSVTKSAILQMARSMACELGPKKIRVNSLSPTYLLTDMVIPVLDEIPGIRELWESQNPLGRLGYPHELRGVVTWLASDASTYCTGSDILVTGGHTAW</sequence>
<comment type="similarity">
    <text evidence="1">Belongs to the short-chain dehydrogenases/reductases (SDR) family.</text>
</comment>
<dbReference type="FunFam" id="3.40.50.720:FF:000084">
    <property type="entry name" value="Short-chain dehydrogenase reductase"/>
    <property type="match status" value="1"/>
</dbReference>
<dbReference type="PANTHER" id="PTHR43008:SF4">
    <property type="entry name" value="CHAIN DEHYDROGENASE, PUTATIVE (AFU_ORTHOLOGUE AFUA_4G08710)-RELATED"/>
    <property type="match status" value="1"/>
</dbReference>